<dbReference type="Gene3D" id="2.60.40.420">
    <property type="entry name" value="Cupredoxins - blue copper proteins"/>
    <property type="match status" value="1"/>
</dbReference>
<organism evidence="3 4">
    <name type="scientific">Devosia psychrophila</name>
    <dbReference type="NCBI Taxonomy" id="728005"/>
    <lineage>
        <taxon>Bacteria</taxon>
        <taxon>Pseudomonadati</taxon>
        <taxon>Pseudomonadota</taxon>
        <taxon>Alphaproteobacteria</taxon>
        <taxon>Hyphomicrobiales</taxon>
        <taxon>Devosiaceae</taxon>
        <taxon>Devosia</taxon>
    </lineage>
</organism>
<feature type="chain" id="PRO_5046349404" evidence="1">
    <location>
        <begin position="30"/>
        <end position="190"/>
    </location>
</feature>
<evidence type="ECO:0000259" key="2">
    <source>
        <dbReference type="Pfam" id="PF07732"/>
    </source>
</evidence>
<proteinExistence type="predicted"/>
<dbReference type="InterPro" id="IPR008972">
    <property type="entry name" value="Cupredoxin"/>
</dbReference>
<sequence length="190" mass="20561">MKRRELLKGTLSGALALSLPWAMSRPAFAEPSSGEKVLNIVRRTIEVNGRAASVFGVQQANGTVGLHYRANDTFNLLLRNETAEPTIIHWHGLTPPWPSDGVPDAPLPLLAATSDRAFDFPIGKPGTYWLHAHTLQEQALLAAPLIVANPADDGRDEQEVVVLLHDFSFTSPEELLAGPTGWAARPVGYA</sequence>
<evidence type="ECO:0000313" key="3">
    <source>
        <dbReference type="EMBL" id="KKC31154.1"/>
    </source>
</evidence>
<evidence type="ECO:0000313" key="4">
    <source>
        <dbReference type="Proteomes" id="UP000033519"/>
    </source>
</evidence>
<keyword evidence="4" id="KW-1185">Reference proteome</keyword>
<comment type="caution">
    <text evidence="3">The sequence shown here is derived from an EMBL/GenBank/DDBJ whole genome shotgun (WGS) entry which is preliminary data.</text>
</comment>
<dbReference type="EMBL" id="LAPV01000219">
    <property type="protein sequence ID" value="KKC31154.1"/>
    <property type="molecule type" value="Genomic_DNA"/>
</dbReference>
<feature type="signal peptide" evidence="1">
    <location>
        <begin position="1"/>
        <end position="29"/>
    </location>
</feature>
<dbReference type="Proteomes" id="UP000033519">
    <property type="component" value="Unassembled WGS sequence"/>
</dbReference>
<dbReference type="InterPro" id="IPR011707">
    <property type="entry name" value="Cu-oxidase-like_N"/>
</dbReference>
<dbReference type="PROSITE" id="PS51318">
    <property type="entry name" value="TAT"/>
    <property type="match status" value="1"/>
</dbReference>
<feature type="non-terminal residue" evidence="3">
    <location>
        <position position="190"/>
    </location>
</feature>
<dbReference type="SUPFAM" id="SSF49503">
    <property type="entry name" value="Cupredoxins"/>
    <property type="match status" value="1"/>
</dbReference>
<dbReference type="Pfam" id="PF07732">
    <property type="entry name" value="Cu-oxidase_3"/>
    <property type="match status" value="1"/>
</dbReference>
<feature type="domain" description="Plastocyanin-like" evidence="2">
    <location>
        <begin position="44"/>
        <end position="150"/>
    </location>
</feature>
<reference evidence="3 4" key="1">
    <citation type="submission" date="2015-03" db="EMBL/GenBank/DDBJ databases">
        <authorList>
            <person name="Lepp D."/>
            <person name="Hassan Y.I."/>
            <person name="Li X.-Z."/>
            <person name="Zhou T."/>
        </authorList>
    </citation>
    <scope>NUCLEOTIDE SEQUENCE [LARGE SCALE GENOMIC DNA]</scope>
    <source>
        <strain evidence="3 4">Cr7-05</strain>
    </source>
</reference>
<keyword evidence="1" id="KW-0732">Signal</keyword>
<dbReference type="InterPro" id="IPR006311">
    <property type="entry name" value="TAT_signal"/>
</dbReference>
<evidence type="ECO:0000256" key="1">
    <source>
        <dbReference type="SAM" id="SignalP"/>
    </source>
</evidence>
<protein>
    <submittedName>
        <fullName evidence="3">Copper oxidase</fullName>
    </submittedName>
</protein>
<accession>A0ABR5DT03</accession>
<gene>
    <name evidence="3" type="ORF">WH91_21040</name>
</gene>
<name>A0ABR5DT03_9HYPH</name>
<dbReference type="RefSeq" id="WP_046172962.1">
    <property type="nucleotide sequence ID" value="NZ_LAPV01000219.1"/>
</dbReference>